<dbReference type="InterPro" id="IPR057670">
    <property type="entry name" value="SH3_retrovirus"/>
</dbReference>
<feature type="domain" description="Retrovirus-related Pol polyprotein from transposon TNT 1-94-like beta-barrel" evidence="3">
    <location>
        <begin position="266"/>
        <end position="311"/>
    </location>
</feature>
<evidence type="ECO:0000313" key="6">
    <source>
        <dbReference type="Proteomes" id="UP001151760"/>
    </source>
</evidence>
<dbReference type="InterPro" id="IPR013103">
    <property type="entry name" value="RVT_2"/>
</dbReference>
<evidence type="ECO:0000259" key="2">
    <source>
        <dbReference type="Pfam" id="PF07727"/>
    </source>
</evidence>
<keyword evidence="6" id="KW-1185">Reference proteome</keyword>
<name>A0ABQ5I3X3_9ASTR</name>
<organism evidence="5 6">
    <name type="scientific">Tanacetum coccineum</name>
    <dbReference type="NCBI Taxonomy" id="301880"/>
    <lineage>
        <taxon>Eukaryota</taxon>
        <taxon>Viridiplantae</taxon>
        <taxon>Streptophyta</taxon>
        <taxon>Embryophyta</taxon>
        <taxon>Tracheophyta</taxon>
        <taxon>Spermatophyta</taxon>
        <taxon>Magnoliopsida</taxon>
        <taxon>eudicotyledons</taxon>
        <taxon>Gunneridae</taxon>
        <taxon>Pentapetalae</taxon>
        <taxon>asterids</taxon>
        <taxon>campanulids</taxon>
        <taxon>Asterales</taxon>
        <taxon>Asteraceae</taxon>
        <taxon>Asteroideae</taxon>
        <taxon>Anthemideae</taxon>
        <taxon>Anthemidinae</taxon>
        <taxon>Tanacetum</taxon>
    </lineage>
</organism>
<dbReference type="PANTHER" id="PTHR34676:SF8">
    <property type="entry name" value="TRANSMEMBRANE PROTEIN"/>
    <property type="match status" value="1"/>
</dbReference>
<dbReference type="Proteomes" id="UP001151760">
    <property type="component" value="Unassembled WGS sequence"/>
</dbReference>
<sequence>MLTEKAPVQLAGQDELILLFAHLKLSKSACLAPDELNPRELENLLGMDKVKDNKIDLLVQQYEQFVITKDDSIDNAFARFNTIITSLKALDEGYSSKNYVRKFLKALHPKWRAKVTAIEESKDLTSVYLDELIGNLKVYEMIIKKDSEIVKAKVERKSLALKAKKVSSDEECLASGSEDKEYIMAVRDFKKFFKRRGRFVRQPQNDKKTFQRSRDDKNDKNQRAFVGGSWSDSGEEDDEKVNNETCLVAQASSEICIGVDLEPNEWIKDSDCSKHMTDNQNLFLSYKAYIGGNFIFGSNLRGNIIGKGQICDNKCKVTFSEHDSEITNDGKVIGYSQNSKAYIILNKHTRKVKESLNVTFDETPPPSKTSPLVDDDLDEEEAIKVTEKKNLENDIVDETLEIDEIVNIKESRNHPLENVIGNLNQRTLRSQAQNQSNFFCFISTIKPKNVNEALTDDSWIVAMQEELNQFIANDVWELVPQPRNMTIIGTKWVFRNKLDENGIVSRNKARLVAQGYNQQEGIDYNETYALVAILE</sequence>
<evidence type="ECO:0000259" key="4">
    <source>
        <dbReference type="Pfam" id="PF25597"/>
    </source>
</evidence>
<dbReference type="InterPro" id="IPR054722">
    <property type="entry name" value="PolX-like_BBD"/>
</dbReference>
<feature type="compositionally biased region" description="Basic and acidic residues" evidence="1">
    <location>
        <begin position="204"/>
        <end position="222"/>
    </location>
</feature>
<feature type="domain" description="Retroviral polymerase SH3-like" evidence="4">
    <location>
        <begin position="330"/>
        <end position="369"/>
    </location>
</feature>
<accession>A0ABQ5I3X3</accession>
<dbReference type="Pfam" id="PF25597">
    <property type="entry name" value="SH3_retrovirus"/>
    <property type="match status" value="1"/>
</dbReference>
<feature type="domain" description="Reverse transcriptase Ty1/copia-type" evidence="2">
    <location>
        <begin position="473"/>
        <end position="534"/>
    </location>
</feature>
<dbReference type="Pfam" id="PF14223">
    <property type="entry name" value="Retrotran_gag_2"/>
    <property type="match status" value="1"/>
</dbReference>
<comment type="caution">
    <text evidence="5">The sequence shown here is derived from an EMBL/GenBank/DDBJ whole genome shotgun (WGS) entry which is preliminary data.</text>
</comment>
<feature type="region of interest" description="Disordered" evidence="1">
    <location>
        <begin position="204"/>
        <end position="238"/>
    </location>
</feature>
<evidence type="ECO:0000259" key="3">
    <source>
        <dbReference type="Pfam" id="PF22936"/>
    </source>
</evidence>
<evidence type="ECO:0000313" key="5">
    <source>
        <dbReference type="EMBL" id="GJT94817.1"/>
    </source>
</evidence>
<protein>
    <submittedName>
        <fullName evidence="5">Retrovirus-related pol polyprotein from transposon TNT 1-94</fullName>
    </submittedName>
</protein>
<gene>
    <name evidence="5" type="ORF">Tco_1090335</name>
</gene>
<reference evidence="5" key="2">
    <citation type="submission" date="2022-01" db="EMBL/GenBank/DDBJ databases">
        <authorList>
            <person name="Yamashiro T."/>
            <person name="Shiraishi A."/>
            <person name="Satake H."/>
            <person name="Nakayama K."/>
        </authorList>
    </citation>
    <scope>NUCLEOTIDE SEQUENCE</scope>
</reference>
<dbReference type="EMBL" id="BQNB010020332">
    <property type="protein sequence ID" value="GJT94817.1"/>
    <property type="molecule type" value="Genomic_DNA"/>
</dbReference>
<dbReference type="Pfam" id="PF22936">
    <property type="entry name" value="Pol_BBD"/>
    <property type="match status" value="1"/>
</dbReference>
<reference evidence="5" key="1">
    <citation type="journal article" date="2022" name="Int. J. Mol. Sci.">
        <title>Draft Genome of Tanacetum Coccineum: Genomic Comparison of Closely Related Tanacetum-Family Plants.</title>
        <authorList>
            <person name="Yamashiro T."/>
            <person name="Shiraishi A."/>
            <person name="Nakayama K."/>
            <person name="Satake H."/>
        </authorList>
    </citation>
    <scope>NUCLEOTIDE SEQUENCE</scope>
</reference>
<dbReference type="Pfam" id="PF07727">
    <property type="entry name" value="RVT_2"/>
    <property type="match status" value="1"/>
</dbReference>
<dbReference type="PANTHER" id="PTHR34676">
    <property type="entry name" value="DUF4219 DOMAIN-CONTAINING PROTEIN-RELATED"/>
    <property type="match status" value="1"/>
</dbReference>
<evidence type="ECO:0000256" key="1">
    <source>
        <dbReference type="SAM" id="MobiDB-lite"/>
    </source>
</evidence>
<proteinExistence type="predicted"/>